<feature type="transmembrane region" description="Helical" evidence="6">
    <location>
        <begin position="91"/>
        <end position="108"/>
    </location>
</feature>
<keyword evidence="3 6" id="KW-0812">Transmembrane</keyword>
<feature type="transmembrane region" description="Helical" evidence="6">
    <location>
        <begin position="252"/>
        <end position="268"/>
    </location>
</feature>
<evidence type="ECO:0000256" key="1">
    <source>
        <dbReference type="ARBA" id="ARBA00004651"/>
    </source>
</evidence>
<organism evidence="7">
    <name type="scientific">Desulfofervidus auxilii</name>
    <dbReference type="NCBI Taxonomy" id="1621989"/>
    <lineage>
        <taxon>Bacteria</taxon>
        <taxon>Pseudomonadati</taxon>
        <taxon>Thermodesulfobacteriota</taxon>
        <taxon>Candidatus Desulfofervidia</taxon>
        <taxon>Candidatus Desulfofervidales</taxon>
        <taxon>Candidatus Desulfofervidaceae</taxon>
        <taxon>Candidatus Desulfofervidus</taxon>
    </lineage>
</organism>
<evidence type="ECO:0000256" key="3">
    <source>
        <dbReference type="ARBA" id="ARBA00022692"/>
    </source>
</evidence>
<feature type="transmembrane region" description="Helical" evidence="6">
    <location>
        <begin position="12"/>
        <end position="34"/>
    </location>
</feature>
<comment type="caution">
    <text evidence="7">The sequence shown here is derived from an EMBL/GenBank/DDBJ whole genome shotgun (WGS) entry which is preliminary data.</text>
</comment>
<dbReference type="AlphaFoldDB" id="A0A7V0IAG7"/>
<feature type="transmembrane region" description="Helical" evidence="6">
    <location>
        <begin position="114"/>
        <end position="134"/>
    </location>
</feature>
<feature type="transmembrane region" description="Helical" evidence="6">
    <location>
        <begin position="165"/>
        <end position="188"/>
    </location>
</feature>
<protein>
    <submittedName>
        <fullName evidence="7">Flippase-like domain-containing protein</fullName>
    </submittedName>
</protein>
<feature type="transmembrane region" description="Helical" evidence="6">
    <location>
        <begin position="200"/>
        <end position="220"/>
    </location>
</feature>
<comment type="subcellular location">
    <subcellularLocation>
        <location evidence="1">Cell membrane</location>
        <topology evidence="1">Multi-pass membrane protein</topology>
    </subcellularLocation>
</comment>
<dbReference type="NCBIfam" id="TIGR00374">
    <property type="entry name" value="flippase-like domain"/>
    <property type="match status" value="1"/>
</dbReference>
<dbReference type="PANTHER" id="PTHR39087">
    <property type="entry name" value="UPF0104 MEMBRANE PROTEIN MJ1595"/>
    <property type="match status" value="1"/>
</dbReference>
<keyword evidence="5 6" id="KW-0472">Membrane</keyword>
<name>A0A7V0IAG7_DESA2</name>
<feature type="transmembrane region" description="Helical" evidence="6">
    <location>
        <begin position="227"/>
        <end position="246"/>
    </location>
</feature>
<dbReference type="Proteomes" id="UP000885706">
    <property type="component" value="Unassembled WGS sequence"/>
</dbReference>
<gene>
    <name evidence="7" type="ORF">ENF30_02765</name>
</gene>
<dbReference type="GO" id="GO:0005886">
    <property type="term" value="C:plasma membrane"/>
    <property type="evidence" value="ECO:0007669"/>
    <property type="project" value="UniProtKB-SubCell"/>
</dbReference>
<evidence type="ECO:0000313" key="7">
    <source>
        <dbReference type="EMBL" id="HDD35703.1"/>
    </source>
</evidence>
<keyword evidence="2" id="KW-1003">Cell membrane</keyword>
<feature type="transmembrane region" description="Helical" evidence="6">
    <location>
        <begin position="40"/>
        <end position="60"/>
    </location>
</feature>
<dbReference type="PANTHER" id="PTHR39087:SF2">
    <property type="entry name" value="UPF0104 MEMBRANE PROTEIN MJ1595"/>
    <property type="match status" value="1"/>
</dbReference>
<evidence type="ECO:0000256" key="6">
    <source>
        <dbReference type="SAM" id="Phobius"/>
    </source>
</evidence>
<reference evidence="7" key="1">
    <citation type="journal article" date="2020" name="mSystems">
        <title>Genome- and Community-Level Interaction Insights into Carbon Utilization and Element Cycling Functions of Hydrothermarchaeota in Hydrothermal Sediment.</title>
        <authorList>
            <person name="Zhou Z."/>
            <person name="Liu Y."/>
            <person name="Xu W."/>
            <person name="Pan J."/>
            <person name="Luo Z.H."/>
            <person name="Li M."/>
        </authorList>
    </citation>
    <scope>NUCLEOTIDE SEQUENCE [LARGE SCALE GENOMIC DNA]</scope>
    <source>
        <strain evidence="7">HyVt-113</strain>
    </source>
</reference>
<accession>A0A7V0IAG7</accession>
<evidence type="ECO:0000256" key="4">
    <source>
        <dbReference type="ARBA" id="ARBA00022989"/>
    </source>
</evidence>
<evidence type="ECO:0000256" key="2">
    <source>
        <dbReference type="ARBA" id="ARBA00022475"/>
    </source>
</evidence>
<dbReference type="EMBL" id="DQWQ01000119">
    <property type="protein sequence ID" value="HDD35703.1"/>
    <property type="molecule type" value="Genomic_DNA"/>
</dbReference>
<dbReference type="InterPro" id="IPR022791">
    <property type="entry name" value="L-PG_synthase/AglD"/>
</dbReference>
<proteinExistence type="predicted"/>
<sequence length="272" mass="30588">MIAFGTIKIKYVLICLFLSLIFPAFSALRWYYLLKASNQIISFPFCFVLTVGAWPLNVFLPSRGGDFFRVAFVESSVSKAKAFGSIIAEKLLDIICLCMIGFFGAISIKNKKFISIFLIMLILIGVSTPILSLLQRYIRNKNVSFLNKLDLILQGMDILSFHQKFTIFAAIWAFTNWILSVVQVFLFFKAFGAYVPPLEICTRLPLSIFAGVLPITLAGIGTRDAAMLFFFKGFASASIIFGVSILYTLSSYFLYSFLGIPFFIYLVNKRKG</sequence>
<dbReference type="Pfam" id="PF03706">
    <property type="entry name" value="LPG_synthase_TM"/>
    <property type="match status" value="1"/>
</dbReference>
<evidence type="ECO:0000256" key="5">
    <source>
        <dbReference type="ARBA" id="ARBA00023136"/>
    </source>
</evidence>
<keyword evidence="4 6" id="KW-1133">Transmembrane helix</keyword>